<sequence>MTVTLRFQSTGTVPGNGRPVSMTGTSLTIGRGPENDLVLPDPDRMISKRHCVIEDHGGNIVVIDFSSNGTFLNYGKVPLGQVTTPLNDGDVLSMGTYELVVSISQARGFDPLADLPPPVGEVAVSHGNAGAAPDLSNLLDDPSRGGDFLDDLMGAAARPAGPAAVQREDPFDPLSLAPLPDDDDFLTPAAPVAFGGASRSNHSASAQDAFRPSGVAASASVIPDDWDDLLAPTPAPTPAPRAPAAPPPPRPAAAAPVAPAAIPVELDDDFLSDLAPAPVAPAPLAPPPVAPVAEPAAAPPPQAPAVAAPVAPPVSAPPVAADPAPVTGPAASQDAARAFLHALGVEGLAVPDADLPDTMTRLGGVLRAMIEGLREILMTRTSIKGEFRINQTMISAGRNNPLKFSVTPEQAVEALVKPPPRGYLDAPTATAEALRDIKAHEVAMVTGMEAALKGVLGKLDPKALESRIVAKGGFAGLLKNRKAQYWETYEALYAEISDQAENDFQELFAREFARAYQEQLEKLK</sequence>
<feature type="region of interest" description="Disordered" evidence="1">
    <location>
        <begin position="1"/>
        <end position="34"/>
    </location>
</feature>
<dbReference type="Pfam" id="PF20232">
    <property type="entry name" value="T6SS_FHA_C"/>
    <property type="match status" value="1"/>
</dbReference>
<dbReference type="Proteomes" id="UP000555411">
    <property type="component" value="Unassembled WGS sequence"/>
</dbReference>
<accession>A0A842IAS8</accession>
<feature type="region of interest" description="Disordered" evidence="1">
    <location>
        <begin position="159"/>
        <end position="209"/>
    </location>
</feature>
<dbReference type="InterPro" id="IPR017735">
    <property type="entry name" value="T6SS_FHA"/>
</dbReference>
<dbReference type="InterPro" id="IPR050923">
    <property type="entry name" value="Cell_Proc_Reg/RNA_Proc"/>
</dbReference>
<keyword evidence="4" id="KW-1185">Reference proteome</keyword>
<dbReference type="AlphaFoldDB" id="A0A842IAS8"/>
<evidence type="ECO:0000259" key="2">
    <source>
        <dbReference type="PROSITE" id="PS50006"/>
    </source>
</evidence>
<name>A0A842IAS8_9RHOB</name>
<dbReference type="SMART" id="SM00240">
    <property type="entry name" value="FHA"/>
    <property type="match status" value="1"/>
</dbReference>
<dbReference type="RefSeq" id="WP_185798046.1">
    <property type="nucleotide sequence ID" value="NZ_JACLQD010000003.1"/>
</dbReference>
<protein>
    <submittedName>
        <fullName evidence="3">Type VI secretion system-associated FHA domain protein TagH</fullName>
    </submittedName>
</protein>
<dbReference type="Pfam" id="PF00498">
    <property type="entry name" value="FHA"/>
    <property type="match status" value="1"/>
</dbReference>
<evidence type="ECO:0000313" key="4">
    <source>
        <dbReference type="Proteomes" id="UP000555411"/>
    </source>
</evidence>
<reference evidence="3 4" key="1">
    <citation type="journal article" date="2017" name="Int. J. Syst. Evol. Microbiol.">
        <title>Gemmobacter straminiformis sp. nov., isolated from an artificial fountain.</title>
        <authorList>
            <person name="Kang J.Y."/>
            <person name="Kim M.J."/>
            <person name="Chun J."/>
            <person name="Son K.P."/>
            <person name="Jahng K.Y."/>
        </authorList>
    </citation>
    <scope>NUCLEOTIDE SEQUENCE [LARGE SCALE GENOMIC DNA]</scope>
    <source>
        <strain evidence="3 4">CAM-8</strain>
    </source>
</reference>
<dbReference type="InterPro" id="IPR046883">
    <property type="entry name" value="T6SS_FHA_C"/>
</dbReference>
<dbReference type="PROSITE" id="PS50006">
    <property type="entry name" value="FHA_DOMAIN"/>
    <property type="match status" value="1"/>
</dbReference>
<feature type="region of interest" description="Disordered" evidence="1">
    <location>
        <begin position="225"/>
        <end position="256"/>
    </location>
</feature>
<dbReference type="SUPFAM" id="SSF49879">
    <property type="entry name" value="SMAD/FHA domain"/>
    <property type="match status" value="1"/>
</dbReference>
<dbReference type="InterPro" id="IPR000253">
    <property type="entry name" value="FHA_dom"/>
</dbReference>
<organism evidence="3 4">
    <name type="scientific">Paragemmobacter straminiformis</name>
    <dbReference type="NCBI Taxonomy" id="2045119"/>
    <lineage>
        <taxon>Bacteria</taxon>
        <taxon>Pseudomonadati</taxon>
        <taxon>Pseudomonadota</taxon>
        <taxon>Alphaproteobacteria</taxon>
        <taxon>Rhodobacterales</taxon>
        <taxon>Paracoccaceae</taxon>
        <taxon>Paragemmobacter</taxon>
    </lineage>
</organism>
<dbReference type="EMBL" id="JACLQD010000003">
    <property type="protein sequence ID" value="MBC2836447.1"/>
    <property type="molecule type" value="Genomic_DNA"/>
</dbReference>
<dbReference type="NCBIfam" id="TIGR03354">
    <property type="entry name" value="VI_FHA"/>
    <property type="match status" value="1"/>
</dbReference>
<evidence type="ECO:0000256" key="1">
    <source>
        <dbReference type="SAM" id="MobiDB-lite"/>
    </source>
</evidence>
<proteinExistence type="predicted"/>
<dbReference type="InterPro" id="IPR008984">
    <property type="entry name" value="SMAD_FHA_dom_sf"/>
</dbReference>
<gene>
    <name evidence="3" type="primary">tagH</name>
    <name evidence="3" type="ORF">H7F16_13085</name>
</gene>
<dbReference type="Gene3D" id="2.60.200.20">
    <property type="match status" value="1"/>
</dbReference>
<feature type="compositionally biased region" description="Pro residues" evidence="1">
    <location>
        <begin position="233"/>
        <end position="251"/>
    </location>
</feature>
<comment type="caution">
    <text evidence="3">The sequence shown here is derived from an EMBL/GenBank/DDBJ whole genome shotgun (WGS) entry which is preliminary data.</text>
</comment>
<feature type="compositionally biased region" description="Polar residues" evidence="1">
    <location>
        <begin position="1"/>
        <end position="13"/>
    </location>
</feature>
<feature type="domain" description="FHA" evidence="2">
    <location>
        <begin position="27"/>
        <end position="77"/>
    </location>
</feature>
<evidence type="ECO:0000313" key="3">
    <source>
        <dbReference type="EMBL" id="MBC2836447.1"/>
    </source>
</evidence>
<dbReference type="CDD" id="cd00060">
    <property type="entry name" value="FHA"/>
    <property type="match status" value="1"/>
</dbReference>
<dbReference type="PANTHER" id="PTHR23308">
    <property type="entry name" value="NUCLEAR INHIBITOR OF PROTEIN PHOSPHATASE-1"/>
    <property type="match status" value="1"/>
</dbReference>